<dbReference type="RefSeq" id="XP_027193927.1">
    <property type="nucleotide sequence ID" value="XM_027338126.1"/>
</dbReference>
<dbReference type="CDD" id="cd01994">
    <property type="entry name" value="AANH_PF0828-like"/>
    <property type="match status" value="1"/>
</dbReference>
<comment type="pathway">
    <text evidence="1">Protein modification; peptidyl-diphthamide biosynthesis.</text>
</comment>
<dbReference type="PANTHER" id="PTHR12196:SF2">
    <property type="entry name" value="DIPHTHINE--AMMONIA LIGASE"/>
    <property type="match status" value="1"/>
</dbReference>
<dbReference type="InParanoid" id="A0A6P6XKK3"/>
<protein>
    <recommendedName>
        <fullName evidence="4">Diphthine--ammonia ligase</fullName>
        <ecNumber evidence="3">6.3.1.14</ecNumber>
    </recommendedName>
    <alternativeName>
        <fullName evidence="6">ATP-binding domain-containing protein 4</fullName>
    </alternativeName>
    <alternativeName>
        <fullName evidence="5">Diphthamide synthase</fullName>
    </alternativeName>
    <alternativeName>
        <fullName evidence="7">Diphthamide synthetase</fullName>
    </alternativeName>
    <alternativeName>
        <fullName evidence="8">Protein DPH6 homolog</fullName>
    </alternativeName>
</protein>
<dbReference type="AlphaFoldDB" id="A0A6P6XKK3"/>
<reference evidence="12" key="1">
    <citation type="submission" date="2025-08" db="UniProtKB">
        <authorList>
            <consortium name="RefSeq"/>
        </authorList>
    </citation>
    <scope>IDENTIFICATION</scope>
    <source>
        <strain evidence="12">Airmid</strain>
    </source>
</reference>
<dbReference type="NCBIfam" id="TIGR00290">
    <property type="entry name" value="MJ0570_dom"/>
    <property type="match status" value="1"/>
</dbReference>
<comment type="similarity">
    <text evidence="2">Belongs to the Diphthine--ammonia ligase family.</text>
</comment>
<dbReference type="GO" id="GO:0017178">
    <property type="term" value="F:diphthine-ammonia ligase activity"/>
    <property type="evidence" value="ECO:0007669"/>
    <property type="project" value="UniProtKB-EC"/>
</dbReference>
<dbReference type="InterPro" id="IPR014729">
    <property type="entry name" value="Rossmann-like_a/b/a_fold"/>
</dbReference>
<dbReference type="SUPFAM" id="SSF52402">
    <property type="entry name" value="Adenine nucleotide alpha hydrolases-like"/>
    <property type="match status" value="1"/>
</dbReference>
<accession>A0A6P6XKK3</accession>
<dbReference type="InterPro" id="IPR030662">
    <property type="entry name" value="DPH6/MJ0570"/>
</dbReference>
<dbReference type="EC" id="6.3.1.14" evidence="3"/>
<dbReference type="Pfam" id="PF01902">
    <property type="entry name" value="Diphthami_syn_2"/>
    <property type="match status" value="1"/>
</dbReference>
<evidence type="ECO:0000256" key="2">
    <source>
        <dbReference type="ARBA" id="ARBA00008496"/>
    </source>
</evidence>
<gene>
    <name evidence="12" type="primary">LOC113788661</name>
</gene>
<sequence length="240" mass="26980">MKGVALLSGGKDSVLALHLAKSWGISVCGAIHLTPLNNSDETDSYMYQSVGSSVTTFIINNCLELEHKYVRMIERKPELVDFDYELNEADEVYDLYLALSSLKSEIPDLRFVVSGALWSDYQRIRVEKCCALLGLKSFAPLWHLGQRIMLTSLLSNADLFDFCLIKTAATGLDSSFIGKNIYDFFYRFVELSKKVELNVCGEGGEFESITLSCPFYKKELRINGHIQTDKELGSSQLVRT</sequence>
<keyword evidence="11" id="KW-1185">Reference proteome</keyword>
<evidence type="ECO:0000256" key="3">
    <source>
        <dbReference type="ARBA" id="ARBA00012089"/>
    </source>
</evidence>
<dbReference type="UniPathway" id="UPA00559"/>
<dbReference type="Gene3D" id="3.90.1490.10">
    <property type="entry name" value="putative n-type atp pyrophosphatase, domain 2"/>
    <property type="match status" value="1"/>
</dbReference>
<dbReference type="GO" id="GO:0017183">
    <property type="term" value="P:protein histidyl modification to diphthamide"/>
    <property type="evidence" value="ECO:0007669"/>
    <property type="project" value="UniProtKB-UniPathway"/>
</dbReference>
<evidence type="ECO:0000313" key="11">
    <source>
        <dbReference type="Proteomes" id="UP000515146"/>
    </source>
</evidence>
<name>A0A6P6XKK3_DERPT</name>
<evidence type="ECO:0000256" key="6">
    <source>
        <dbReference type="ARBA" id="ARBA00031202"/>
    </source>
</evidence>
<evidence type="ECO:0000313" key="12">
    <source>
        <dbReference type="RefSeq" id="XP_027193927.1"/>
    </source>
</evidence>
<evidence type="ECO:0000256" key="5">
    <source>
        <dbReference type="ARBA" id="ARBA00029814"/>
    </source>
</evidence>
<feature type="domain" description="Diphthamide synthase" evidence="10">
    <location>
        <begin position="1"/>
        <end position="224"/>
    </location>
</feature>
<organism evidence="11 12">
    <name type="scientific">Dermatophagoides pteronyssinus</name>
    <name type="common">European house dust mite</name>
    <dbReference type="NCBI Taxonomy" id="6956"/>
    <lineage>
        <taxon>Eukaryota</taxon>
        <taxon>Metazoa</taxon>
        <taxon>Ecdysozoa</taxon>
        <taxon>Arthropoda</taxon>
        <taxon>Chelicerata</taxon>
        <taxon>Arachnida</taxon>
        <taxon>Acari</taxon>
        <taxon>Acariformes</taxon>
        <taxon>Sarcoptiformes</taxon>
        <taxon>Astigmata</taxon>
        <taxon>Psoroptidia</taxon>
        <taxon>Analgoidea</taxon>
        <taxon>Pyroglyphidae</taxon>
        <taxon>Dermatophagoidinae</taxon>
        <taxon>Dermatophagoides</taxon>
    </lineage>
</organism>
<evidence type="ECO:0000256" key="1">
    <source>
        <dbReference type="ARBA" id="ARBA00005156"/>
    </source>
</evidence>
<evidence type="ECO:0000256" key="4">
    <source>
        <dbReference type="ARBA" id="ARBA00018426"/>
    </source>
</evidence>
<proteinExistence type="inferred from homology"/>
<dbReference type="Proteomes" id="UP000515146">
    <property type="component" value="Unplaced"/>
</dbReference>
<evidence type="ECO:0000256" key="9">
    <source>
        <dbReference type="ARBA" id="ARBA00048108"/>
    </source>
</evidence>
<dbReference type="InterPro" id="IPR002761">
    <property type="entry name" value="Diphthami_syn_dom"/>
</dbReference>
<evidence type="ECO:0000256" key="7">
    <source>
        <dbReference type="ARBA" id="ARBA00031552"/>
    </source>
</evidence>
<evidence type="ECO:0000256" key="8">
    <source>
        <dbReference type="ARBA" id="ARBA00032849"/>
    </source>
</evidence>
<comment type="catalytic activity">
    <reaction evidence="9">
        <text>diphthine-[translation elongation factor 2] + NH4(+) + ATP = diphthamide-[translation elongation factor 2] + AMP + diphosphate + H(+)</text>
        <dbReference type="Rhea" id="RHEA:19753"/>
        <dbReference type="Rhea" id="RHEA-COMP:10172"/>
        <dbReference type="Rhea" id="RHEA-COMP:10174"/>
        <dbReference type="ChEBI" id="CHEBI:15378"/>
        <dbReference type="ChEBI" id="CHEBI:16692"/>
        <dbReference type="ChEBI" id="CHEBI:28938"/>
        <dbReference type="ChEBI" id="CHEBI:30616"/>
        <dbReference type="ChEBI" id="CHEBI:33019"/>
        <dbReference type="ChEBI" id="CHEBI:82696"/>
        <dbReference type="ChEBI" id="CHEBI:456215"/>
        <dbReference type="EC" id="6.3.1.14"/>
    </reaction>
</comment>
<dbReference type="OrthoDB" id="686384at2759"/>
<evidence type="ECO:0000259" key="10">
    <source>
        <dbReference type="Pfam" id="PF01902"/>
    </source>
</evidence>
<dbReference type="KEGG" id="dpte:113788661"/>
<dbReference type="Gene3D" id="3.40.50.620">
    <property type="entry name" value="HUPs"/>
    <property type="match status" value="1"/>
</dbReference>
<dbReference type="PANTHER" id="PTHR12196">
    <property type="entry name" value="DOMAIN OF UNKNOWN FUNCTION 71 DUF71 -CONTAINING PROTEIN"/>
    <property type="match status" value="1"/>
</dbReference>